<feature type="region of interest" description="Disordered" evidence="1">
    <location>
        <begin position="271"/>
        <end position="344"/>
    </location>
</feature>
<feature type="compositionally biased region" description="Acidic residues" evidence="1">
    <location>
        <begin position="306"/>
        <end position="320"/>
    </location>
</feature>
<reference evidence="2 3" key="1">
    <citation type="journal article" date="2012" name="Eukaryot. Cell">
        <title>Genome sequence of the fungus Glarea lozoyensis: the first genome sequence of a species from the Helotiaceae family.</title>
        <authorList>
            <person name="Youssar L."/>
            <person name="Gruening B.A."/>
            <person name="Erxleben A."/>
            <person name="Guenther S."/>
            <person name="Huettel W."/>
        </authorList>
    </citation>
    <scope>NUCLEOTIDE SEQUENCE [LARGE SCALE GENOMIC DNA]</scope>
    <source>
        <strain evidence="3">ATCC 74030 / MF5533</strain>
    </source>
</reference>
<sequence>MAAQWSDKLSHYHLFEKMSPLRGILKKPEQNDDECLADSLYGAHLPLELPMIPVMLLPGDTNLNHFFGLVGWVRCSYESLDYESRKSVPEVVRKRLLSAKNWSGRLLKKNADDIPCDTRDTRVRWTDEVVFNERPRRDRSRALSLNVENVTVLKAVSLPLECGEVPSVLRQEIDIICNTSSKTCVAENVFIKIGLDEDTYWNLKDKRDKLDSETNSVDQEAEEDEDTDEEAEEKGPWEGTPICDSDDEDLELQPEYPTSINDCDIYDAQEYSESECDSDAGLWYLESSPSSEVDSGDGLWQPGDPVSDDSDEYSSEEDGIYNDIPVNGSKKEEEHQLHPVAPYD</sequence>
<comment type="caution">
    <text evidence="2">The sequence shown here is derived from an EMBL/GenBank/DDBJ whole genome shotgun (WGS) entry which is preliminary data.</text>
</comment>
<dbReference type="OrthoDB" id="10280065at2759"/>
<evidence type="ECO:0000313" key="2">
    <source>
        <dbReference type="EMBL" id="EHL01210.1"/>
    </source>
</evidence>
<dbReference type="InParanoid" id="H0EK19"/>
<accession>H0EK19</accession>
<evidence type="ECO:0000256" key="1">
    <source>
        <dbReference type="SAM" id="MobiDB-lite"/>
    </source>
</evidence>
<name>H0EK19_GLAL7</name>
<organism evidence="2 3">
    <name type="scientific">Glarea lozoyensis (strain ATCC 74030 / MF5533)</name>
    <dbReference type="NCBI Taxonomy" id="1104152"/>
    <lineage>
        <taxon>Eukaryota</taxon>
        <taxon>Fungi</taxon>
        <taxon>Dikarya</taxon>
        <taxon>Ascomycota</taxon>
        <taxon>Pezizomycotina</taxon>
        <taxon>Leotiomycetes</taxon>
        <taxon>Helotiales</taxon>
        <taxon>Helotiaceae</taxon>
        <taxon>Glarea</taxon>
    </lineage>
</organism>
<gene>
    <name evidence="2" type="ORF">M7I_2906</name>
</gene>
<feature type="compositionally biased region" description="Acidic residues" evidence="1">
    <location>
        <begin position="219"/>
        <end position="232"/>
    </location>
</feature>
<feature type="region of interest" description="Disordered" evidence="1">
    <location>
        <begin position="209"/>
        <end position="249"/>
    </location>
</feature>
<dbReference type="EMBL" id="AGUE01000060">
    <property type="protein sequence ID" value="EHL01210.1"/>
    <property type="molecule type" value="Genomic_DNA"/>
</dbReference>
<dbReference type="AlphaFoldDB" id="H0EK19"/>
<protein>
    <submittedName>
        <fullName evidence="2">Uncharacterized protein</fullName>
    </submittedName>
</protein>
<evidence type="ECO:0000313" key="3">
    <source>
        <dbReference type="Proteomes" id="UP000005446"/>
    </source>
</evidence>
<proteinExistence type="predicted"/>
<dbReference type="HOGENOM" id="CLU_850064_0_0_1"/>
<dbReference type="Proteomes" id="UP000005446">
    <property type="component" value="Unassembled WGS sequence"/>
</dbReference>
<keyword evidence="3" id="KW-1185">Reference proteome</keyword>